<organism evidence="1 2">
    <name type="scientific">Rhodobacter maris</name>
    <dbReference type="NCBI Taxonomy" id="446682"/>
    <lineage>
        <taxon>Bacteria</taxon>
        <taxon>Pseudomonadati</taxon>
        <taxon>Pseudomonadota</taxon>
        <taxon>Alphaproteobacteria</taxon>
        <taxon>Rhodobacterales</taxon>
        <taxon>Rhodobacter group</taxon>
        <taxon>Rhodobacter</taxon>
    </lineage>
</organism>
<proteinExistence type="predicted"/>
<evidence type="ECO:0000313" key="2">
    <source>
        <dbReference type="Proteomes" id="UP000219111"/>
    </source>
</evidence>
<evidence type="ECO:0008006" key="3">
    <source>
        <dbReference type="Google" id="ProtNLM"/>
    </source>
</evidence>
<dbReference type="InterPro" id="IPR027417">
    <property type="entry name" value="P-loop_NTPase"/>
</dbReference>
<gene>
    <name evidence="1" type="ORF">SAMN05877831_105174</name>
</gene>
<dbReference type="RefSeq" id="WP_097069934.1">
    <property type="nucleotide sequence ID" value="NZ_OBMT01000005.1"/>
</dbReference>
<name>A0A285SG95_9RHOB</name>
<dbReference type="OrthoDB" id="7629357at2"/>
<dbReference type="SUPFAM" id="SSF52540">
    <property type="entry name" value="P-loop containing nucleoside triphosphate hydrolases"/>
    <property type="match status" value="1"/>
</dbReference>
<accession>A0A285SG95</accession>
<reference evidence="2" key="1">
    <citation type="submission" date="2017-08" db="EMBL/GenBank/DDBJ databases">
        <authorList>
            <person name="Varghese N."/>
            <person name="Submissions S."/>
        </authorList>
    </citation>
    <scope>NUCLEOTIDE SEQUENCE [LARGE SCALE GENOMIC DNA]</scope>
    <source>
        <strain evidence="2">JA276</strain>
    </source>
</reference>
<dbReference type="AlphaFoldDB" id="A0A285SG95"/>
<evidence type="ECO:0000313" key="1">
    <source>
        <dbReference type="EMBL" id="SOC06896.1"/>
    </source>
</evidence>
<sequence length="317" mass="35613">MTDPDSAADLQRFVDDALALLDNYRPVRGPVPTEPLESLLDQCLAQTARLAETGPEPLRLIHHFACTGGTLMTRALACQPNTMVLSEVDPFSRWFRPPGSFAPSDLIFLARQCRLPPTEATIERMFVAALRSLWEDTFRDGRRLVLRDHSHSHFCTATEPSERPLMGAMLARHFELRQVITVRHPLDSFVSLHLMNSAKGPVAHLEGYAARYLAFLDAYPEVQIRYFEDFARDPETECRALTEILALPFDPRWQDLLQLISMSGDSGRKGRRIELRPRRPLPEVVQADLATPAPSYEALCARLGYDPDPAGAVTPAR</sequence>
<keyword evidence="2" id="KW-1185">Reference proteome</keyword>
<protein>
    <recommendedName>
        <fullName evidence="3">Sulfotransferase family protein</fullName>
    </recommendedName>
</protein>
<dbReference type="EMBL" id="OBMT01000005">
    <property type="protein sequence ID" value="SOC06896.1"/>
    <property type="molecule type" value="Genomic_DNA"/>
</dbReference>
<dbReference type="Proteomes" id="UP000219111">
    <property type="component" value="Unassembled WGS sequence"/>
</dbReference>
<dbReference type="Gene3D" id="3.40.50.300">
    <property type="entry name" value="P-loop containing nucleotide triphosphate hydrolases"/>
    <property type="match status" value="1"/>
</dbReference>